<feature type="compositionally biased region" description="Low complexity" evidence="10">
    <location>
        <begin position="240"/>
        <end position="249"/>
    </location>
</feature>
<keyword evidence="7" id="KW-0256">Endoplasmic reticulum</keyword>
<dbReference type="InterPro" id="IPR029071">
    <property type="entry name" value="Ubiquitin-like_domsf"/>
</dbReference>
<dbReference type="PANTHER" id="PTHR13205">
    <property type="entry name" value="TRANSMEMBRANE PROTEIN 15-RELATED"/>
    <property type="match status" value="1"/>
</dbReference>
<keyword evidence="5 11" id="KW-0812">Transmembrane</keyword>
<evidence type="ECO:0000256" key="6">
    <source>
        <dbReference type="ARBA" id="ARBA00022777"/>
    </source>
</evidence>
<feature type="compositionally biased region" description="Polar residues" evidence="10">
    <location>
        <begin position="377"/>
        <end position="402"/>
    </location>
</feature>
<feature type="transmembrane region" description="Helical" evidence="11">
    <location>
        <begin position="551"/>
        <end position="570"/>
    </location>
</feature>
<feature type="compositionally biased region" description="Polar residues" evidence="10">
    <location>
        <begin position="902"/>
        <end position="917"/>
    </location>
</feature>
<dbReference type="EC" id="2.7.1.108" evidence="3"/>
<evidence type="ECO:0000256" key="8">
    <source>
        <dbReference type="ARBA" id="ARBA00022989"/>
    </source>
</evidence>
<keyword evidence="6 12" id="KW-0418">Kinase</keyword>
<dbReference type="EMBL" id="DF196792">
    <property type="protein sequence ID" value="GAC77454.1"/>
    <property type="molecule type" value="Genomic_DNA"/>
</dbReference>
<feature type="compositionally biased region" description="Low complexity" evidence="10">
    <location>
        <begin position="325"/>
        <end position="337"/>
    </location>
</feature>
<feature type="compositionally biased region" description="Low complexity" evidence="10">
    <location>
        <begin position="186"/>
        <end position="208"/>
    </location>
</feature>
<evidence type="ECO:0000256" key="7">
    <source>
        <dbReference type="ARBA" id="ARBA00022824"/>
    </source>
</evidence>
<evidence type="ECO:0000256" key="10">
    <source>
        <dbReference type="SAM" id="MobiDB-lite"/>
    </source>
</evidence>
<feature type="region of interest" description="Disordered" evidence="10">
    <location>
        <begin position="325"/>
        <end position="405"/>
    </location>
</feature>
<evidence type="ECO:0000256" key="5">
    <source>
        <dbReference type="ARBA" id="ARBA00022692"/>
    </source>
</evidence>
<comment type="similarity">
    <text evidence="2">Belongs to the polyprenol kinase family.</text>
</comment>
<name>M9M1D1_PSEA3</name>
<feature type="compositionally biased region" description="Low complexity" evidence="10">
    <location>
        <begin position="890"/>
        <end position="901"/>
    </location>
</feature>
<feature type="transmembrane region" description="Helical" evidence="11">
    <location>
        <begin position="737"/>
        <end position="764"/>
    </location>
</feature>
<evidence type="ECO:0000313" key="13">
    <source>
        <dbReference type="Proteomes" id="UP000011976"/>
    </source>
</evidence>
<dbReference type="GO" id="GO:0043048">
    <property type="term" value="P:dolichyl monophosphate biosynthetic process"/>
    <property type="evidence" value="ECO:0007669"/>
    <property type="project" value="TreeGrafter"/>
</dbReference>
<dbReference type="STRING" id="1151754.M9M1D1"/>
<feature type="transmembrane region" description="Helical" evidence="11">
    <location>
        <begin position="591"/>
        <end position="614"/>
    </location>
</feature>
<feature type="transmembrane region" description="Helical" evidence="11">
    <location>
        <begin position="620"/>
        <end position="640"/>
    </location>
</feature>
<feature type="transmembrane region" description="Helical" evidence="11">
    <location>
        <begin position="692"/>
        <end position="716"/>
    </location>
</feature>
<keyword evidence="8 11" id="KW-1133">Transmembrane helix</keyword>
<evidence type="ECO:0000256" key="4">
    <source>
        <dbReference type="ARBA" id="ARBA00022679"/>
    </source>
</evidence>
<feature type="compositionally biased region" description="Low complexity" evidence="10">
    <location>
        <begin position="347"/>
        <end position="361"/>
    </location>
</feature>
<feature type="transmembrane region" description="Helical" evidence="11">
    <location>
        <begin position="784"/>
        <end position="807"/>
    </location>
</feature>
<dbReference type="SUPFAM" id="SSF54236">
    <property type="entry name" value="Ubiquitin-like"/>
    <property type="match status" value="1"/>
</dbReference>
<feature type="compositionally biased region" description="Low complexity" evidence="10">
    <location>
        <begin position="85"/>
        <end position="96"/>
    </location>
</feature>
<gene>
    <name evidence="12" type="ORF">PANT_26c00060</name>
</gene>
<keyword evidence="9 11" id="KW-0472">Membrane</keyword>
<evidence type="ECO:0000256" key="11">
    <source>
        <dbReference type="SAM" id="Phobius"/>
    </source>
</evidence>
<dbReference type="CDD" id="cd01763">
    <property type="entry name" value="Ubl_SUMO_like"/>
    <property type="match status" value="1"/>
</dbReference>
<feature type="compositionally biased region" description="Low complexity" evidence="10">
    <location>
        <begin position="256"/>
        <end position="279"/>
    </location>
</feature>
<dbReference type="PANTHER" id="PTHR13205:SF15">
    <property type="entry name" value="DOLICHOL KINASE"/>
    <property type="match status" value="1"/>
</dbReference>
<evidence type="ECO:0000256" key="9">
    <source>
        <dbReference type="ARBA" id="ARBA00023136"/>
    </source>
</evidence>
<dbReference type="Proteomes" id="UP000011976">
    <property type="component" value="Unassembled WGS sequence"/>
</dbReference>
<feature type="region of interest" description="Disordered" evidence="10">
    <location>
        <begin position="840"/>
        <end position="919"/>
    </location>
</feature>
<feature type="compositionally biased region" description="Low complexity" evidence="10">
    <location>
        <begin position="56"/>
        <end position="69"/>
    </location>
</feature>
<dbReference type="Gene3D" id="3.10.20.90">
    <property type="entry name" value="Phosphatidylinositol 3-kinase Catalytic Subunit, Chain A, domain 1"/>
    <property type="match status" value="1"/>
</dbReference>
<organism evidence="12 13">
    <name type="scientific">Pseudozyma antarctica (strain T-34)</name>
    <name type="common">Yeast</name>
    <name type="synonym">Candida antarctica</name>
    <dbReference type="NCBI Taxonomy" id="1151754"/>
    <lineage>
        <taxon>Eukaryota</taxon>
        <taxon>Fungi</taxon>
        <taxon>Dikarya</taxon>
        <taxon>Basidiomycota</taxon>
        <taxon>Ustilaginomycotina</taxon>
        <taxon>Ustilaginomycetes</taxon>
        <taxon>Ustilaginales</taxon>
        <taxon>Ustilaginaceae</taxon>
        <taxon>Moesziomyces</taxon>
    </lineage>
</organism>
<proteinExistence type="inferred from homology"/>
<feature type="region of interest" description="Disordered" evidence="10">
    <location>
        <begin position="1"/>
        <end position="310"/>
    </location>
</feature>
<evidence type="ECO:0000313" key="12">
    <source>
        <dbReference type="EMBL" id="GAC77454.1"/>
    </source>
</evidence>
<comment type="subcellular location">
    <subcellularLocation>
        <location evidence="1">Endoplasmic reticulum membrane</location>
        <topology evidence="1">Multi-pass membrane protein</topology>
    </subcellularLocation>
</comment>
<accession>M9M1D1</accession>
<protein>
    <recommendedName>
        <fullName evidence="3">dolichol kinase</fullName>
        <ecNumber evidence="3">2.7.1.108</ecNumber>
    </recommendedName>
</protein>
<dbReference type="GO" id="GO:0004168">
    <property type="term" value="F:dolichol kinase activity"/>
    <property type="evidence" value="ECO:0007669"/>
    <property type="project" value="UniProtKB-EC"/>
</dbReference>
<evidence type="ECO:0000256" key="3">
    <source>
        <dbReference type="ARBA" id="ARBA00012132"/>
    </source>
</evidence>
<evidence type="ECO:0000256" key="2">
    <source>
        <dbReference type="ARBA" id="ARBA00010794"/>
    </source>
</evidence>
<feature type="compositionally biased region" description="Polar residues" evidence="10">
    <location>
        <begin position="1"/>
        <end position="10"/>
    </location>
</feature>
<evidence type="ECO:0000256" key="1">
    <source>
        <dbReference type="ARBA" id="ARBA00004477"/>
    </source>
</evidence>
<sequence length="1441" mass="155101">MERTWSTDSVASIPEKSLPDPARLRKAARRLSNQAPVDGAREWRKSKLHSTHPITAAASSSNGHANSSNYDSQNAKAGPSSRRLSSSAAASASAASQPPHATGIRRRNILDSAAASAKSRNAQFDARLKRHSLATSSAASSPYPPSSPGSYIESWPSASDDFSGSSTDRPTRRRRSTTVESREAYSADPSADGAGGYSSSSDQHSSSSEYEPFDWDVGRKRRSSERPRSVAPDHFLVANPSAPRRVPASSSPPPLGASGSLPDSRLSSRSARFSASGRRASPKKHAQPLPPDASSYADEHGRSTVRPSRQSILSRAIGAATYLSSSTKAGSSTPSSPVLASHPLPKSKSAAATLAATSRHTAGGELSVKPRAEGGRSSPSSNTAVASAQHQTQSASTGTRSQTHWERLRVNPSIEALLMTLASCAAYCLLKTHAKLETQSHASEVGFVTIISALYFFLRDPDEQAAIWATDHRNYRSCPEDGALNALLLPPLLACATLFSAFQDQAAGRSSPRASGEALPNPPWLIEGPPAILSHNRKLAGGMTTLVVSRYSLVSTMCLTSTVLLCHLLATKWIRRPHQFPKSNWAKLRSFTAFATVVAVALEAVKDAAAFYGFPLWSNLARWEVITAALFFQANLYTISRLARKSFTLGELGIVASTGVTLTMETLHLFVAKLLPVTTPYVKTFRRPTPLLIFQLALIVGTFMVGFLLSPLLYLSRNLAQKPTHRLRWPDKRDLHRRLLAAFFYLFATIYVVGVLGMWVRWLLVKRDPWLWALSFMLKGARPWSRPVLVTYWVLLISISISCWQAVVANAKRFRGLANSYQRPLLGPKPAGGIAATSNQAYLQQQQHQQQQHEQQQQQTSQTSPPAVVLSVAPSSHAPGGAEVKTEGVAAASAPEAPNSSGQRASPATTGPANGSLNGLGIETTAQAKRGVGVNLKLSTLSGSASLLAKEHNSAAIKKASYLSLNARRKFFHALALLLFVPGIALDPAFTHLGFSLAFSIFIFAEYVRYYALYPFGAALHVFMSEFLDHKDSGPVILSHFYLLTGCAGPLWLEGNSRILQQTGVLVLGVGDALASVVGRRYGRVYWPGGSSKTVEGSLAFVGSIMVAAWALRLVGWVEDFSSLKYGAVVTALGLLEGRSSSAEAGAGEDKLGGPAVDGLELERLRDIAELTGSAKLKPDSSRGESPISDTVETAEEAQFNIDSAIQAVLHAAEVAQHDVGDDTDVDAMETKDTMPSHVGDAIQVDAQQVRIEQDQTQACDAVQRSMTEEQAAQALHALYDATQHDAQVETQPSPAGQIRFADQAIPTGNDGTAEAMDESMPLFNPPEPVDVKLAQLHASDEPSIALNIRDANGYSTIFRCKPSTKLSKVFKVFAKRYQTELSKIRFISSDGRLLPKCNPNLTVQSEGFEDGDEIEQDLRPLRDSKATLGFAASRHILQDE</sequence>
<feature type="compositionally biased region" description="Low complexity" evidence="10">
    <location>
        <begin position="844"/>
        <end position="864"/>
    </location>
</feature>
<dbReference type="OrthoDB" id="377083at2759"/>
<dbReference type="InterPro" id="IPR032974">
    <property type="entry name" value="Polypren_kinase"/>
</dbReference>
<feature type="transmembrane region" description="Helical" evidence="11">
    <location>
        <begin position="652"/>
        <end position="672"/>
    </location>
</feature>
<dbReference type="GO" id="GO:0005789">
    <property type="term" value="C:endoplasmic reticulum membrane"/>
    <property type="evidence" value="ECO:0007669"/>
    <property type="project" value="UniProtKB-SubCell"/>
</dbReference>
<feature type="transmembrane region" description="Helical" evidence="11">
    <location>
        <begin position="971"/>
        <end position="1004"/>
    </location>
</feature>
<keyword evidence="4" id="KW-0808">Transferase</keyword>
<reference evidence="13" key="1">
    <citation type="journal article" date="2013" name="Genome Announc.">
        <title>Genome sequence of the basidiomycetous yeast Pseudozyma antarctica T-34, a producer of the glycolipid biosurfactants mannosylerythritol lipids.</title>
        <authorList>
            <person name="Morita T."/>
            <person name="Koike H."/>
            <person name="Koyama Y."/>
            <person name="Hagiwara H."/>
            <person name="Ito E."/>
            <person name="Fukuoka T."/>
            <person name="Imura T."/>
            <person name="Machida M."/>
            <person name="Kitamoto D."/>
        </authorList>
    </citation>
    <scope>NUCLEOTIDE SEQUENCE [LARGE SCALE GENOMIC DNA]</scope>
    <source>
        <strain evidence="13">T-34</strain>
    </source>
</reference>